<dbReference type="RefSeq" id="WP_153571187.1">
    <property type="nucleotide sequence ID" value="NZ_CP045725.1"/>
</dbReference>
<evidence type="ECO:0000313" key="2">
    <source>
        <dbReference type="EMBL" id="QGF22658.1"/>
    </source>
</evidence>
<accession>A0A5Q2F7L6</accession>
<organism evidence="2 3">
    <name type="scientific">Raineyella fluvialis</name>
    <dbReference type="NCBI Taxonomy" id="2662261"/>
    <lineage>
        <taxon>Bacteria</taxon>
        <taxon>Bacillati</taxon>
        <taxon>Actinomycetota</taxon>
        <taxon>Actinomycetes</taxon>
        <taxon>Propionibacteriales</taxon>
        <taxon>Propionibacteriaceae</taxon>
        <taxon>Raineyella</taxon>
    </lineage>
</organism>
<reference evidence="2 3" key="1">
    <citation type="submission" date="2019-10" db="EMBL/GenBank/DDBJ databases">
        <title>Genomic analysis of Raineyella sp. CBA3103.</title>
        <authorList>
            <person name="Roh S.W."/>
        </authorList>
    </citation>
    <scope>NUCLEOTIDE SEQUENCE [LARGE SCALE GENOMIC DNA]</scope>
    <source>
        <strain evidence="2 3">CBA3103</strain>
    </source>
</reference>
<dbReference type="Gene3D" id="1.10.10.10">
    <property type="entry name" value="Winged helix-like DNA-binding domain superfamily/Winged helix DNA-binding domain"/>
    <property type="match status" value="1"/>
</dbReference>
<name>A0A5Q2F7L6_9ACTN</name>
<protein>
    <submittedName>
        <fullName evidence="2">PadR family transcriptional regulator</fullName>
    </submittedName>
</protein>
<dbReference type="CDD" id="cd00090">
    <property type="entry name" value="HTH_ARSR"/>
    <property type="match status" value="1"/>
</dbReference>
<keyword evidence="3" id="KW-1185">Reference proteome</keyword>
<dbReference type="InterPro" id="IPR036390">
    <property type="entry name" value="WH_DNA-bd_sf"/>
</dbReference>
<dbReference type="SUPFAM" id="SSF46785">
    <property type="entry name" value="Winged helix' DNA-binding domain"/>
    <property type="match status" value="1"/>
</dbReference>
<evidence type="ECO:0000313" key="3">
    <source>
        <dbReference type="Proteomes" id="UP000386847"/>
    </source>
</evidence>
<dbReference type="Pfam" id="PF03551">
    <property type="entry name" value="PadR"/>
    <property type="match status" value="1"/>
</dbReference>
<dbReference type="EMBL" id="CP045725">
    <property type="protein sequence ID" value="QGF22658.1"/>
    <property type="molecule type" value="Genomic_DNA"/>
</dbReference>
<dbReference type="PANTHER" id="PTHR43252">
    <property type="entry name" value="TRANSCRIPTIONAL REGULATOR YQJI"/>
    <property type="match status" value="1"/>
</dbReference>
<dbReference type="Proteomes" id="UP000386847">
    <property type="component" value="Chromosome"/>
</dbReference>
<dbReference type="InterPro" id="IPR036388">
    <property type="entry name" value="WH-like_DNA-bd_sf"/>
</dbReference>
<dbReference type="KEGG" id="rain:Rai3103_02025"/>
<feature type="domain" description="Transcription regulator PadR N-terminal" evidence="1">
    <location>
        <begin position="51"/>
        <end position="119"/>
    </location>
</feature>
<dbReference type="InterPro" id="IPR011991">
    <property type="entry name" value="ArsR-like_HTH"/>
</dbReference>
<proteinExistence type="predicted"/>
<evidence type="ECO:0000259" key="1">
    <source>
        <dbReference type="Pfam" id="PF03551"/>
    </source>
</evidence>
<dbReference type="AlphaFoldDB" id="A0A5Q2F7L6"/>
<dbReference type="InterPro" id="IPR005149">
    <property type="entry name" value="Tscrpt_reg_PadR_N"/>
</dbReference>
<sequence>MYRHHHPGPKGPGFQPLFDMAARWEGFAGPGPGSFPGAGRARRRGDVRSAILRLLAEEPMHGYQIIRELSDRSEGAWKASAGSVYPTLQMLADEGLVDAEESGGKKVYHLTDAGRTAAAEYEGKRAPWEDTGPLGGSPAAALNEYRQAAAHLAQAVFQVGTTGSEAQRAAAQEIMESARKQLYGILSQD</sequence>
<gene>
    <name evidence="2" type="ORF">Rai3103_02025</name>
</gene>
<dbReference type="PANTHER" id="PTHR43252:SF2">
    <property type="entry name" value="TRANSCRIPTION REGULATOR, PADR-LIKE FAMILY"/>
    <property type="match status" value="1"/>
</dbReference>